<dbReference type="PANTHER" id="PTHR36836">
    <property type="entry name" value="COLANIC ACID BIOSYNTHESIS PROTEIN WCAK"/>
    <property type="match status" value="1"/>
</dbReference>
<dbReference type="RefSeq" id="WP_308727684.1">
    <property type="nucleotide sequence ID" value="NZ_JAJEQF010000003.1"/>
</dbReference>
<dbReference type="PANTHER" id="PTHR36836:SF1">
    <property type="entry name" value="COLANIC ACID BIOSYNTHESIS PROTEIN WCAK"/>
    <property type="match status" value="1"/>
</dbReference>
<proteinExistence type="predicted"/>
<reference evidence="2 3" key="1">
    <citation type="submission" date="2021-10" db="EMBL/GenBank/DDBJ databases">
        <title>Anaerobic single-cell dispensing facilitates the cultivation of human gut bacteria.</title>
        <authorList>
            <person name="Afrizal A."/>
        </authorList>
    </citation>
    <scope>NUCLEOTIDE SEQUENCE [LARGE SCALE GENOMIC DNA]</scope>
    <source>
        <strain evidence="2 3">CLA-AA-H244</strain>
    </source>
</reference>
<evidence type="ECO:0000259" key="1">
    <source>
        <dbReference type="Pfam" id="PF04230"/>
    </source>
</evidence>
<dbReference type="GO" id="GO:0016740">
    <property type="term" value="F:transferase activity"/>
    <property type="evidence" value="ECO:0007669"/>
    <property type="project" value="UniProtKB-KW"/>
</dbReference>
<dbReference type="Pfam" id="PF04230">
    <property type="entry name" value="PS_pyruv_trans"/>
    <property type="match status" value="1"/>
</dbReference>
<name>A0AAE3DMR9_9FIRM</name>
<dbReference type="AlphaFoldDB" id="A0AAE3DMR9"/>
<protein>
    <submittedName>
        <fullName evidence="2">Polysaccharide pyruvyl transferase family protein</fullName>
    </submittedName>
</protein>
<dbReference type="EMBL" id="JAJEQF010000003">
    <property type="protein sequence ID" value="MCC2166608.1"/>
    <property type="molecule type" value="Genomic_DNA"/>
</dbReference>
<feature type="domain" description="Polysaccharide pyruvyl transferase" evidence="1">
    <location>
        <begin position="103"/>
        <end position="319"/>
    </location>
</feature>
<keyword evidence="3" id="KW-1185">Reference proteome</keyword>
<gene>
    <name evidence="2" type="ORF">LKD45_02640</name>
</gene>
<sequence>MKDDKIVLYMHAGSGNHGCEAIVNSLCRMLPKPAILMTNRPKEDETYSLKELCSSFVQEKSIEKNVFVHTWYYLKRKLLHDPDCFMEYRYQDICGKNLHRLNISIGGDNYCYDNMLDRLISANRMFHKQGAKTVLYGCSIEPELLKRPEIMEDMKRYDAIVARESLTFAALQEAGIDKNIHLYPDSAFLLETNLAPLPEGWVPGKMLGLNISPMIVDNEKTPGITMQNYKALISHILETTDLHIALIPHVVWESNDDRKPIRQLYEAFASTGRVIELPDGSAPELKGYISRCEMFIGARTHATIAAYSSCVPTLVVGYSIKARGIAKDLFGTDEGYVLPVQALAQKEDLVNAFDWLYQNAQAQKAHLQQIMPDYCKKAKEAENLLREL</sequence>
<organism evidence="2 3">
    <name type="scientific">Gallintestinimicrobium propionicum</name>
    <dbReference type="NCBI Taxonomy" id="2981770"/>
    <lineage>
        <taxon>Bacteria</taxon>
        <taxon>Bacillati</taxon>
        <taxon>Bacillota</taxon>
        <taxon>Clostridia</taxon>
        <taxon>Lachnospirales</taxon>
        <taxon>Lachnospiraceae</taxon>
        <taxon>Gallintestinimicrobium</taxon>
    </lineage>
</organism>
<dbReference type="Proteomes" id="UP001199355">
    <property type="component" value="Unassembled WGS sequence"/>
</dbReference>
<accession>A0AAE3DMR9</accession>
<evidence type="ECO:0000313" key="2">
    <source>
        <dbReference type="EMBL" id="MCC2166608.1"/>
    </source>
</evidence>
<comment type="caution">
    <text evidence="2">The sequence shown here is derived from an EMBL/GenBank/DDBJ whole genome shotgun (WGS) entry which is preliminary data.</text>
</comment>
<keyword evidence="2" id="KW-0808">Transferase</keyword>
<evidence type="ECO:0000313" key="3">
    <source>
        <dbReference type="Proteomes" id="UP001199355"/>
    </source>
</evidence>
<dbReference type="InterPro" id="IPR007345">
    <property type="entry name" value="Polysacch_pyruvyl_Trfase"/>
</dbReference>